<dbReference type="Pfam" id="PF13246">
    <property type="entry name" value="Cation_ATPase"/>
    <property type="match status" value="1"/>
</dbReference>
<evidence type="ECO:0000256" key="5">
    <source>
        <dbReference type="ARBA" id="ARBA00022568"/>
    </source>
</evidence>
<dbReference type="Pfam" id="PF00690">
    <property type="entry name" value="Cation_ATPase_N"/>
    <property type="match status" value="1"/>
</dbReference>
<evidence type="ECO:0000256" key="13">
    <source>
        <dbReference type="ARBA" id="ARBA00023136"/>
    </source>
</evidence>
<dbReference type="InterPro" id="IPR004014">
    <property type="entry name" value="ATPase_P-typ_cation-transptr_N"/>
</dbReference>
<feature type="domain" description="Cation-transporting P-type ATPase N-terminal" evidence="16">
    <location>
        <begin position="1"/>
        <end position="75"/>
    </location>
</feature>
<dbReference type="SFLD" id="SFLDS00003">
    <property type="entry name" value="Haloacid_Dehalogenase"/>
    <property type="match status" value="1"/>
</dbReference>
<dbReference type="GO" id="GO:0046872">
    <property type="term" value="F:metal ion binding"/>
    <property type="evidence" value="ECO:0007669"/>
    <property type="project" value="UniProtKB-KW"/>
</dbReference>
<evidence type="ECO:0000256" key="4">
    <source>
        <dbReference type="ARBA" id="ARBA00022475"/>
    </source>
</evidence>
<dbReference type="SFLD" id="SFLDF00027">
    <property type="entry name" value="p-type_atpase"/>
    <property type="match status" value="1"/>
</dbReference>
<evidence type="ECO:0000313" key="18">
    <source>
        <dbReference type="Proteomes" id="UP000824265"/>
    </source>
</evidence>
<feature type="transmembrane region" description="Helical" evidence="15">
    <location>
        <begin position="832"/>
        <end position="853"/>
    </location>
</feature>
<accession>A0A9D1R3K7</accession>
<keyword evidence="4" id="KW-1003">Cell membrane</keyword>
<dbReference type="FunFam" id="3.40.50.1000:FF:000001">
    <property type="entry name" value="Phospholipid-transporting ATPase IC"/>
    <property type="match status" value="1"/>
</dbReference>
<gene>
    <name evidence="17" type="ORF">H9742_05890</name>
</gene>
<dbReference type="FunFam" id="3.40.50.1000:FF:000028">
    <property type="entry name" value="Calcium-transporting P-type ATPase, putative"/>
    <property type="match status" value="1"/>
</dbReference>
<keyword evidence="13 15" id="KW-0472">Membrane</keyword>
<protein>
    <recommendedName>
        <fullName evidence="3">P-type Ca(2+) transporter</fullName>
        <ecNumber evidence="3">7.2.2.10</ecNumber>
    </recommendedName>
</protein>
<dbReference type="InterPro" id="IPR006068">
    <property type="entry name" value="ATPase_P-typ_cation-transptr_C"/>
</dbReference>
<dbReference type="PROSITE" id="PS00154">
    <property type="entry name" value="ATPASE_E1_E2"/>
    <property type="match status" value="1"/>
</dbReference>
<feature type="transmembrane region" description="Helical" evidence="15">
    <location>
        <begin position="669"/>
        <end position="693"/>
    </location>
</feature>
<feature type="transmembrane region" description="Helical" evidence="15">
    <location>
        <begin position="699"/>
        <end position="717"/>
    </location>
</feature>
<evidence type="ECO:0000256" key="12">
    <source>
        <dbReference type="ARBA" id="ARBA00022989"/>
    </source>
</evidence>
<dbReference type="PANTHER" id="PTHR24093:SF506">
    <property type="entry name" value="CATION-TRANSPORTING ATPASE PMA1"/>
    <property type="match status" value="1"/>
</dbReference>
<evidence type="ECO:0000256" key="15">
    <source>
        <dbReference type="SAM" id="Phobius"/>
    </source>
</evidence>
<feature type="transmembrane region" description="Helical" evidence="15">
    <location>
        <begin position="865"/>
        <end position="889"/>
    </location>
</feature>
<dbReference type="GO" id="GO:0016887">
    <property type="term" value="F:ATP hydrolysis activity"/>
    <property type="evidence" value="ECO:0007669"/>
    <property type="project" value="InterPro"/>
</dbReference>
<dbReference type="Gene3D" id="2.70.150.10">
    <property type="entry name" value="Calcium-transporting ATPase, cytoplasmic transduction domain A"/>
    <property type="match status" value="1"/>
</dbReference>
<dbReference type="InterPro" id="IPR044492">
    <property type="entry name" value="P_typ_ATPase_HD_dom"/>
</dbReference>
<dbReference type="Gene3D" id="3.40.1110.10">
    <property type="entry name" value="Calcium-transporting ATPase, cytoplasmic domain N"/>
    <property type="match status" value="1"/>
</dbReference>
<keyword evidence="5" id="KW-0406">Ion transport</keyword>
<keyword evidence="5" id="KW-0106">Calcium</keyword>
<keyword evidence="11" id="KW-1278">Translocase</keyword>
<feature type="transmembrane region" description="Helical" evidence="15">
    <location>
        <begin position="271"/>
        <end position="297"/>
    </location>
</feature>
<sequence length="892" mass="97079">MFEQCSVQETVSRCRSDGRRGLSWEEAGKRLLKNGRNEMKSPRKKTVVESFVEQLNDPLIYVLIAAAVVSLFLGEVSDAVIIAVVVCMNAFVGVVQEGKARKALESLKKLTSPRAQVIRDGRRKEIPAAQLVTGDLVCLEAGCQVPADLRLIQTNQLKIEESALTGESLPMEKDAGFTAAQGKIIPLGDRHNMAYMSTIVTYGRGEGIVTAVGMDTELGQIAAMITEAKEELTPLQKRLGELGKLLSILSLLLCGALFAIAVVQHRNVLEMLITAISLAVAAVPEGLPAVVTICLALSVTRMVKVNTIVRRLPSVETLGAVSVVCSDKTGTLTQNRMTVEKCFAENRLADVEEFHGEFPEDFLYGMALCNDASIEGENRMGDPTELALLDVCERLGVEKEALERRFPRFGELAFDSDRKMMTTCHRKGSSFICYTKGAPDEVLKKCTEIWIGGKRERLTQLHRQRILKAVEEMSRSALRTLAVAMRLPKTVSGRPILQEEGLTFLGVAGMKDPARPEAAEAVSTFVEAGVSTVMITGDHVDTAFAIGKQLGIVSRMEQCMTGEQLEQTKEEAFLERLDDTRVFARVSPAQKVRIVKGFQKKGQIVAMTGDGVNDAPSLKAADIGIAMGKMGTDVAKQASDMILVDDNFATIEKAIEEGRGVYENIRKSVIFLLSSNLGELMTMFVAVLLGMASPLKSSHILWINLITDSLPALALGVDKNDGKSLMKNPPRKADESLFSRGGLACTCFYGILIAGISLTAFFLLPGALLRSGGLPVDVENLGAVLSQKGVLAKSQTYAFTVLGMSQLFHAVGMRDTKRSVFTMRHWENKLMIVACVIGFVLQFAVTEVPFFISAFGTSHLTGREWLHLSLLAACPLLAHECIVLLGRLFGDR</sequence>
<dbReference type="InterPro" id="IPR023214">
    <property type="entry name" value="HAD_sf"/>
</dbReference>
<dbReference type="PRINTS" id="PR00120">
    <property type="entry name" value="HATPASE"/>
</dbReference>
<dbReference type="InterPro" id="IPR018303">
    <property type="entry name" value="ATPase_P-typ_P_site"/>
</dbReference>
<dbReference type="EMBL" id="DXGH01000033">
    <property type="protein sequence ID" value="HIW81051.1"/>
    <property type="molecule type" value="Genomic_DNA"/>
</dbReference>
<dbReference type="SUPFAM" id="SSF81660">
    <property type="entry name" value="Metal cation-transporting ATPase, ATP-binding domain N"/>
    <property type="match status" value="1"/>
</dbReference>
<dbReference type="EC" id="7.2.2.10" evidence="3"/>
<evidence type="ECO:0000259" key="16">
    <source>
        <dbReference type="SMART" id="SM00831"/>
    </source>
</evidence>
<dbReference type="InterPro" id="IPR001757">
    <property type="entry name" value="P_typ_ATPase"/>
</dbReference>
<dbReference type="Pfam" id="PF00689">
    <property type="entry name" value="Cation_ATPase_C"/>
    <property type="match status" value="1"/>
</dbReference>
<dbReference type="GO" id="GO:0005388">
    <property type="term" value="F:P-type calcium transporter activity"/>
    <property type="evidence" value="ECO:0007669"/>
    <property type="project" value="UniProtKB-EC"/>
</dbReference>
<dbReference type="SUPFAM" id="SSF81653">
    <property type="entry name" value="Calcium ATPase, transduction domain A"/>
    <property type="match status" value="1"/>
</dbReference>
<dbReference type="InterPro" id="IPR059000">
    <property type="entry name" value="ATPase_P-type_domA"/>
</dbReference>
<evidence type="ECO:0000256" key="9">
    <source>
        <dbReference type="ARBA" id="ARBA00022840"/>
    </source>
</evidence>
<evidence type="ECO:0000313" key="17">
    <source>
        <dbReference type="EMBL" id="HIW81051.1"/>
    </source>
</evidence>
<feature type="transmembrane region" description="Helical" evidence="15">
    <location>
        <begin position="737"/>
        <end position="764"/>
    </location>
</feature>
<dbReference type="AlphaFoldDB" id="A0A9D1R3K7"/>
<keyword evidence="12 15" id="KW-1133">Transmembrane helix</keyword>
<evidence type="ECO:0000256" key="3">
    <source>
        <dbReference type="ARBA" id="ARBA00012790"/>
    </source>
</evidence>
<dbReference type="InterPro" id="IPR023299">
    <property type="entry name" value="ATPase_P-typ_cyto_dom_N"/>
</dbReference>
<evidence type="ECO:0000256" key="14">
    <source>
        <dbReference type="ARBA" id="ARBA00048694"/>
    </source>
</evidence>
<keyword evidence="5" id="KW-0813">Transport</keyword>
<keyword evidence="9" id="KW-0067">ATP-binding</keyword>
<feature type="transmembrane region" description="Helical" evidence="15">
    <location>
        <begin position="794"/>
        <end position="811"/>
    </location>
</feature>
<dbReference type="Gene3D" id="1.20.1110.10">
    <property type="entry name" value="Calcium-transporting ATPase, transmembrane domain"/>
    <property type="match status" value="1"/>
</dbReference>
<dbReference type="Pfam" id="PF00122">
    <property type="entry name" value="E1-E2_ATPase"/>
    <property type="match status" value="1"/>
</dbReference>
<evidence type="ECO:0000256" key="11">
    <source>
        <dbReference type="ARBA" id="ARBA00022967"/>
    </source>
</evidence>
<dbReference type="SFLD" id="SFLDG00002">
    <property type="entry name" value="C1.7:_P-type_atpase_like"/>
    <property type="match status" value="1"/>
</dbReference>
<dbReference type="NCBIfam" id="TIGR01494">
    <property type="entry name" value="ATPase_P-type"/>
    <property type="match status" value="2"/>
</dbReference>
<dbReference type="InterPro" id="IPR008250">
    <property type="entry name" value="ATPase_P-typ_transduc_dom_A_sf"/>
</dbReference>
<keyword evidence="5" id="KW-0109">Calcium transport</keyword>
<keyword evidence="10" id="KW-0460">Magnesium</keyword>
<comment type="subcellular location">
    <subcellularLocation>
        <location evidence="1">Cell membrane</location>
        <topology evidence="1">Multi-pass membrane protein</topology>
    </subcellularLocation>
</comment>
<keyword evidence="8" id="KW-0547">Nucleotide-binding</keyword>
<dbReference type="GO" id="GO:0005524">
    <property type="term" value="F:ATP binding"/>
    <property type="evidence" value="ECO:0007669"/>
    <property type="project" value="UniProtKB-KW"/>
</dbReference>
<keyword evidence="7" id="KW-0479">Metal-binding</keyword>
<keyword evidence="6 15" id="KW-0812">Transmembrane</keyword>
<name>A0A9D1R3K7_9FIRM</name>
<feature type="transmembrane region" description="Helical" evidence="15">
    <location>
        <begin position="59"/>
        <end position="92"/>
    </location>
</feature>
<comment type="catalytic activity">
    <reaction evidence="14">
        <text>Ca(2+)(in) + ATP + H2O = Ca(2+)(out) + ADP + phosphate + H(+)</text>
        <dbReference type="Rhea" id="RHEA:18105"/>
        <dbReference type="ChEBI" id="CHEBI:15377"/>
        <dbReference type="ChEBI" id="CHEBI:15378"/>
        <dbReference type="ChEBI" id="CHEBI:29108"/>
        <dbReference type="ChEBI" id="CHEBI:30616"/>
        <dbReference type="ChEBI" id="CHEBI:43474"/>
        <dbReference type="ChEBI" id="CHEBI:456216"/>
        <dbReference type="EC" id="7.2.2.10"/>
    </reaction>
</comment>
<comment type="similarity">
    <text evidence="2">Belongs to the cation transport ATPase (P-type) (TC 3.A.3) family. Type IIA subfamily.</text>
</comment>
<dbReference type="Gene3D" id="3.40.50.1000">
    <property type="entry name" value="HAD superfamily/HAD-like"/>
    <property type="match status" value="1"/>
</dbReference>
<dbReference type="FunFam" id="2.70.150.10:FF:000016">
    <property type="entry name" value="Calcium-transporting P-type ATPase putative"/>
    <property type="match status" value="1"/>
</dbReference>
<evidence type="ECO:0000256" key="6">
    <source>
        <dbReference type="ARBA" id="ARBA00022692"/>
    </source>
</evidence>
<evidence type="ECO:0000256" key="8">
    <source>
        <dbReference type="ARBA" id="ARBA00022741"/>
    </source>
</evidence>
<dbReference type="PANTHER" id="PTHR24093">
    <property type="entry name" value="CATION TRANSPORTING ATPASE"/>
    <property type="match status" value="1"/>
</dbReference>
<dbReference type="Proteomes" id="UP000824265">
    <property type="component" value="Unassembled WGS sequence"/>
</dbReference>
<dbReference type="SUPFAM" id="SSF56784">
    <property type="entry name" value="HAD-like"/>
    <property type="match status" value="1"/>
</dbReference>
<dbReference type="SMART" id="SM00831">
    <property type="entry name" value="Cation_ATPase_N"/>
    <property type="match status" value="1"/>
</dbReference>
<organism evidence="17 18">
    <name type="scientific">Candidatus Acetatifactor stercoripullorum</name>
    <dbReference type="NCBI Taxonomy" id="2838414"/>
    <lineage>
        <taxon>Bacteria</taxon>
        <taxon>Bacillati</taxon>
        <taxon>Bacillota</taxon>
        <taxon>Clostridia</taxon>
        <taxon>Lachnospirales</taxon>
        <taxon>Lachnospiraceae</taxon>
        <taxon>Acetatifactor</taxon>
    </lineage>
</organism>
<dbReference type="SUPFAM" id="SSF81665">
    <property type="entry name" value="Calcium ATPase, transmembrane domain M"/>
    <property type="match status" value="1"/>
</dbReference>
<evidence type="ECO:0000256" key="1">
    <source>
        <dbReference type="ARBA" id="ARBA00004651"/>
    </source>
</evidence>
<evidence type="ECO:0000256" key="7">
    <source>
        <dbReference type="ARBA" id="ARBA00022723"/>
    </source>
</evidence>
<feature type="transmembrane region" description="Helical" evidence="15">
    <location>
        <begin position="245"/>
        <end position="265"/>
    </location>
</feature>
<proteinExistence type="inferred from homology"/>
<dbReference type="InterPro" id="IPR036412">
    <property type="entry name" value="HAD-like_sf"/>
</dbReference>
<reference evidence="17" key="1">
    <citation type="journal article" date="2021" name="PeerJ">
        <title>Extensive microbial diversity within the chicken gut microbiome revealed by metagenomics and culture.</title>
        <authorList>
            <person name="Gilroy R."/>
            <person name="Ravi A."/>
            <person name="Getino M."/>
            <person name="Pursley I."/>
            <person name="Horton D.L."/>
            <person name="Alikhan N.F."/>
            <person name="Baker D."/>
            <person name="Gharbi K."/>
            <person name="Hall N."/>
            <person name="Watson M."/>
            <person name="Adriaenssens E.M."/>
            <person name="Foster-Nyarko E."/>
            <person name="Jarju S."/>
            <person name="Secka A."/>
            <person name="Antonio M."/>
            <person name="Oren A."/>
            <person name="Chaudhuri R.R."/>
            <person name="La Ragione R."/>
            <person name="Hildebrand F."/>
            <person name="Pallen M.J."/>
        </authorList>
    </citation>
    <scope>NUCLEOTIDE SEQUENCE</scope>
    <source>
        <strain evidence="17">CHK195-6426</strain>
    </source>
</reference>
<dbReference type="GO" id="GO:0140352">
    <property type="term" value="P:export from cell"/>
    <property type="evidence" value="ECO:0007669"/>
    <property type="project" value="UniProtKB-ARBA"/>
</dbReference>
<comment type="caution">
    <text evidence="17">The sequence shown here is derived from an EMBL/GenBank/DDBJ whole genome shotgun (WGS) entry which is preliminary data.</text>
</comment>
<dbReference type="PRINTS" id="PR00119">
    <property type="entry name" value="CATATPASE"/>
</dbReference>
<reference evidence="17" key="2">
    <citation type="submission" date="2021-04" db="EMBL/GenBank/DDBJ databases">
        <authorList>
            <person name="Gilroy R."/>
        </authorList>
    </citation>
    <scope>NUCLEOTIDE SEQUENCE</scope>
    <source>
        <strain evidence="17">CHK195-6426</strain>
    </source>
</reference>
<dbReference type="GO" id="GO:0005886">
    <property type="term" value="C:plasma membrane"/>
    <property type="evidence" value="ECO:0007669"/>
    <property type="project" value="UniProtKB-SubCell"/>
</dbReference>
<evidence type="ECO:0000256" key="2">
    <source>
        <dbReference type="ARBA" id="ARBA00005675"/>
    </source>
</evidence>
<dbReference type="InterPro" id="IPR023298">
    <property type="entry name" value="ATPase_P-typ_TM_dom_sf"/>
</dbReference>
<evidence type="ECO:0000256" key="10">
    <source>
        <dbReference type="ARBA" id="ARBA00022842"/>
    </source>
</evidence>